<feature type="transmembrane region" description="Helical" evidence="5">
    <location>
        <begin position="47"/>
        <end position="64"/>
    </location>
</feature>
<feature type="transmembrane region" description="Helical" evidence="5">
    <location>
        <begin position="416"/>
        <end position="437"/>
    </location>
</feature>
<feature type="transmembrane region" description="Helical" evidence="5">
    <location>
        <begin position="85"/>
        <end position="107"/>
    </location>
</feature>
<feature type="transmembrane region" description="Helical" evidence="5">
    <location>
        <begin position="168"/>
        <end position="191"/>
    </location>
</feature>
<dbReference type="PANTHER" id="PTHR43424">
    <property type="entry name" value="LOCUS PUTATIVE PROTEIN 1-RELATED"/>
    <property type="match status" value="1"/>
</dbReference>
<gene>
    <name evidence="6" type="ORF">P0Y53_18440</name>
</gene>
<dbReference type="InterPro" id="IPR002797">
    <property type="entry name" value="Polysacc_synth"/>
</dbReference>
<evidence type="ECO:0000256" key="1">
    <source>
        <dbReference type="ARBA" id="ARBA00004141"/>
    </source>
</evidence>
<keyword evidence="2 5" id="KW-0812">Transmembrane</keyword>
<feature type="transmembrane region" description="Helical" evidence="5">
    <location>
        <begin position="377"/>
        <end position="396"/>
    </location>
</feature>
<evidence type="ECO:0000256" key="3">
    <source>
        <dbReference type="ARBA" id="ARBA00022989"/>
    </source>
</evidence>
<proteinExistence type="predicted"/>
<dbReference type="GO" id="GO:0016020">
    <property type="term" value="C:membrane"/>
    <property type="evidence" value="ECO:0007669"/>
    <property type="project" value="UniProtKB-SubCell"/>
</dbReference>
<accession>A0AAJ5WU22</accession>
<sequence>MLSIKKNLAYNFLLSLSQVLLPLVSIPYISRILTPEGIGKVSFIDSFTYYFVSIAEFGIVVYGMREVARLRDDPPARDRAVSGLLSLHVLTSAISICLYSIAVFFLWQKIQDIRLLFFSFSFLLVNAFACEWYFLGMERFRYIMLRSLITRLLGLASLFLLVRAPEDYFLYYAIITGSAIVNGLWNSFYLFREVRISFRNIPWRRYAFQTRYTYAISLLADVTLILDVVFLRLLSLPAAVGLYAFSMKIVRTSSSLLTDSLLVFFPRVVALVRAEAYEEVKALVRRNIQLLLFFGIPMTLGIFVVAEPLVLVVLGPQFLPAVPNLQLLAFYLLLRVYNLFLSKQALIAHGQEKAYVKSLLLGAGIFVAATIPLSWRYADLGACMAILLSELATLLLNLYYCRRLVSYLPVWDNKSFLQALAASLPFVLLAAGLNHWLQAPLPVLLTAIPLCAAVYILIQGWGFRNELAMNARTTFTDYFLRRS</sequence>
<dbReference type="PANTHER" id="PTHR43424:SF1">
    <property type="entry name" value="LOCUS PUTATIVE PROTEIN 1-RELATED"/>
    <property type="match status" value="1"/>
</dbReference>
<dbReference type="Pfam" id="PF01943">
    <property type="entry name" value="Polysacc_synt"/>
    <property type="match status" value="1"/>
</dbReference>
<dbReference type="Proteomes" id="UP001220610">
    <property type="component" value="Chromosome"/>
</dbReference>
<comment type="subcellular location">
    <subcellularLocation>
        <location evidence="1">Membrane</location>
        <topology evidence="1">Multi-pass membrane protein</topology>
    </subcellularLocation>
</comment>
<keyword evidence="4 5" id="KW-0472">Membrane</keyword>
<feature type="transmembrane region" description="Helical" evidence="5">
    <location>
        <begin position="254"/>
        <end position="276"/>
    </location>
</feature>
<dbReference type="AlphaFoldDB" id="A0AAJ5WU22"/>
<dbReference type="EMBL" id="CP119311">
    <property type="protein sequence ID" value="WEK34470.1"/>
    <property type="molecule type" value="Genomic_DNA"/>
</dbReference>
<feature type="transmembrane region" description="Helical" evidence="5">
    <location>
        <begin position="142"/>
        <end position="162"/>
    </location>
</feature>
<feature type="transmembrane region" description="Helical" evidence="5">
    <location>
        <begin position="113"/>
        <end position="135"/>
    </location>
</feature>
<feature type="transmembrane region" description="Helical" evidence="5">
    <location>
        <begin position="354"/>
        <end position="371"/>
    </location>
</feature>
<evidence type="ECO:0000256" key="2">
    <source>
        <dbReference type="ARBA" id="ARBA00022692"/>
    </source>
</evidence>
<feature type="transmembrane region" description="Helical" evidence="5">
    <location>
        <begin position="443"/>
        <end position="463"/>
    </location>
</feature>
<dbReference type="InterPro" id="IPR052556">
    <property type="entry name" value="PolySynth_Transporter"/>
</dbReference>
<evidence type="ECO:0000313" key="7">
    <source>
        <dbReference type="Proteomes" id="UP001220610"/>
    </source>
</evidence>
<protein>
    <submittedName>
        <fullName evidence="6">Oligosaccharide flippase family protein</fullName>
    </submittedName>
</protein>
<evidence type="ECO:0000256" key="5">
    <source>
        <dbReference type="SAM" id="Phobius"/>
    </source>
</evidence>
<feature type="transmembrane region" description="Helical" evidence="5">
    <location>
        <begin position="212"/>
        <end position="234"/>
    </location>
</feature>
<name>A0AAJ5WU22_9BACT</name>
<feature type="transmembrane region" description="Helical" evidence="5">
    <location>
        <begin position="325"/>
        <end position="342"/>
    </location>
</feature>
<reference evidence="6" key="1">
    <citation type="submission" date="2023-03" db="EMBL/GenBank/DDBJ databases">
        <title>Andean soil-derived lignocellulolytic bacterial consortium as a source of novel taxa and putative plastic-active enzymes.</title>
        <authorList>
            <person name="Diaz-Garcia L."/>
            <person name="Chuvochina M."/>
            <person name="Feuerriegel G."/>
            <person name="Bunk B."/>
            <person name="Sproer C."/>
            <person name="Streit W.R."/>
            <person name="Rodriguez L.M."/>
            <person name="Overmann J."/>
            <person name="Jimenez D.J."/>
        </authorList>
    </citation>
    <scope>NUCLEOTIDE SEQUENCE</scope>
    <source>
        <strain evidence="6">MAG 7</strain>
    </source>
</reference>
<keyword evidence="3 5" id="KW-1133">Transmembrane helix</keyword>
<organism evidence="6 7">
    <name type="scientific">Candidatus Pseudobacter hemicellulosilyticus</name>
    <dbReference type="NCBI Taxonomy" id="3121375"/>
    <lineage>
        <taxon>Bacteria</taxon>
        <taxon>Pseudomonadati</taxon>
        <taxon>Bacteroidota</taxon>
        <taxon>Chitinophagia</taxon>
        <taxon>Chitinophagales</taxon>
        <taxon>Chitinophagaceae</taxon>
        <taxon>Pseudobacter</taxon>
    </lineage>
</organism>
<feature type="transmembrane region" description="Helical" evidence="5">
    <location>
        <begin position="288"/>
        <end position="313"/>
    </location>
</feature>
<evidence type="ECO:0000313" key="6">
    <source>
        <dbReference type="EMBL" id="WEK34470.1"/>
    </source>
</evidence>
<evidence type="ECO:0000256" key="4">
    <source>
        <dbReference type="ARBA" id="ARBA00023136"/>
    </source>
</evidence>